<reference evidence="3 4" key="1">
    <citation type="journal article" date="2021" name="Genome Biol. Evol.">
        <title>Complete Genome Sequencing of a Novel Gloeobacter Species from a Waterfall Cave in Mexico.</title>
        <authorList>
            <person name="Saw J.H."/>
            <person name="Cardona T."/>
            <person name="Montejano G."/>
        </authorList>
    </citation>
    <scope>NUCLEOTIDE SEQUENCE [LARGE SCALE GENOMIC DNA]</scope>
    <source>
        <strain evidence="3">MG652769</strain>
    </source>
</reference>
<proteinExistence type="inferred from homology"/>
<comment type="subcellular location">
    <subcellularLocation>
        <location evidence="2">Cytoplasm</location>
    </subcellularLocation>
</comment>
<dbReference type="Gene3D" id="3.30.300.20">
    <property type="match status" value="1"/>
</dbReference>
<dbReference type="RefSeq" id="WP_230842301.1">
    <property type="nucleotide sequence ID" value="NZ_CP063845.1"/>
</dbReference>
<comment type="similarity">
    <text evidence="2">Belongs to the RbfA family.</text>
</comment>
<dbReference type="Proteomes" id="UP001054846">
    <property type="component" value="Chromosome"/>
</dbReference>
<dbReference type="PROSITE" id="PS01319">
    <property type="entry name" value="RBFA"/>
    <property type="match status" value="1"/>
</dbReference>
<gene>
    <name evidence="2 3" type="primary">rbfA</name>
    <name evidence="3" type="ORF">ISF26_02395</name>
</gene>
<comment type="function">
    <text evidence="2">One of several proteins that assist in the late maturation steps of the functional core of the 30S ribosomal subunit. Associates with free 30S ribosomal subunits (but not with 30S subunits that are part of 70S ribosomes or polysomes). Required for efficient processing of 16S rRNA. May interact with the 5'-terminal helix region of 16S rRNA.</text>
</comment>
<dbReference type="Pfam" id="PF02033">
    <property type="entry name" value="RBFA"/>
    <property type="match status" value="1"/>
</dbReference>
<evidence type="ECO:0000256" key="2">
    <source>
        <dbReference type="HAMAP-Rule" id="MF_00003"/>
    </source>
</evidence>
<dbReference type="InterPro" id="IPR000238">
    <property type="entry name" value="RbfA"/>
</dbReference>
<protein>
    <recommendedName>
        <fullName evidence="2">Ribosome-binding factor A</fullName>
    </recommendedName>
</protein>
<organism evidence="3 4">
    <name type="scientific">Gloeobacter morelensis MG652769</name>
    <dbReference type="NCBI Taxonomy" id="2781736"/>
    <lineage>
        <taxon>Bacteria</taxon>
        <taxon>Bacillati</taxon>
        <taxon>Cyanobacteriota</taxon>
        <taxon>Cyanophyceae</taxon>
        <taxon>Gloeobacterales</taxon>
        <taxon>Gloeobacteraceae</taxon>
        <taxon>Gloeobacter</taxon>
        <taxon>Gloeobacter morelensis</taxon>
    </lineage>
</organism>
<dbReference type="PANTHER" id="PTHR33515:SF1">
    <property type="entry name" value="RIBOSOME-BINDING FACTOR A, CHLOROPLASTIC-RELATED"/>
    <property type="match status" value="1"/>
</dbReference>
<dbReference type="HAMAP" id="MF_00003">
    <property type="entry name" value="RbfA"/>
    <property type="match status" value="1"/>
</dbReference>
<sequence>MKTHRPARVGELIKREVSDMLLKGQIKDPRVGAGLVSVTDVEVTGDLRQAKIFVSIFGTPEAQKLTMTTLAEVTGFVRQEIGHRIRLRYTPEIAFVQDRSLERGARITRLIDEIRAEEEARTAHKEEGN</sequence>
<evidence type="ECO:0000313" key="3">
    <source>
        <dbReference type="EMBL" id="UFP95123.1"/>
    </source>
</evidence>
<dbReference type="InterPro" id="IPR020053">
    <property type="entry name" value="Ribosome-bd_factorA_CS"/>
</dbReference>
<evidence type="ECO:0000256" key="1">
    <source>
        <dbReference type="ARBA" id="ARBA00022517"/>
    </source>
</evidence>
<keyword evidence="1 2" id="KW-0690">Ribosome biogenesis</keyword>
<dbReference type="InterPro" id="IPR015946">
    <property type="entry name" value="KH_dom-like_a/b"/>
</dbReference>
<name>A0ABY3PN51_9CYAN</name>
<dbReference type="EMBL" id="CP063845">
    <property type="protein sequence ID" value="UFP95123.1"/>
    <property type="molecule type" value="Genomic_DNA"/>
</dbReference>
<comment type="subunit">
    <text evidence="2">Monomer. Binds 30S ribosomal subunits, but not 50S ribosomal subunits or 70S ribosomes.</text>
</comment>
<dbReference type="PANTHER" id="PTHR33515">
    <property type="entry name" value="RIBOSOME-BINDING FACTOR A, CHLOROPLASTIC-RELATED"/>
    <property type="match status" value="1"/>
</dbReference>
<keyword evidence="4" id="KW-1185">Reference proteome</keyword>
<dbReference type="InterPro" id="IPR023799">
    <property type="entry name" value="RbfA_dom_sf"/>
</dbReference>
<dbReference type="SUPFAM" id="SSF89919">
    <property type="entry name" value="Ribosome-binding factor A, RbfA"/>
    <property type="match status" value="1"/>
</dbReference>
<dbReference type="NCBIfam" id="TIGR00082">
    <property type="entry name" value="rbfA"/>
    <property type="match status" value="1"/>
</dbReference>
<accession>A0ABY3PN51</accession>
<evidence type="ECO:0000313" key="4">
    <source>
        <dbReference type="Proteomes" id="UP001054846"/>
    </source>
</evidence>
<keyword evidence="2" id="KW-0963">Cytoplasm</keyword>